<keyword evidence="1" id="KW-0175">Coiled coil</keyword>
<dbReference type="EMBL" id="CP099431">
    <property type="protein sequence ID" value="USW59671.1"/>
    <property type="molecule type" value="Genomic_DNA"/>
</dbReference>
<feature type="region of interest" description="Disordered" evidence="2">
    <location>
        <begin position="370"/>
        <end position="401"/>
    </location>
</feature>
<dbReference type="AlphaFoldDB" id="A0A9Q9EQC5"/>
<feature type="compositionally biased region" description="Acidic residues" evidence="2">
    <location>
        <begin position="236"/>
        <end position="300"/>
    </location>
</feature>
<reference evidence="3" key="1">
    <citation type="submission" date="2022-06" db="EMBL/GenBank/DDBJ databases">
        <title>Complete genome sequences of two strains of the flax pathogen Septoria linicola.</title>
        <authorList>
            <person name="Lapalu N."/>
            <person name="Simon A."/>
            <person name="Demenou B."/>
            <person name="Paumier D."/>
            <person name="Guillot M.-P."/>
            <person name="Gout L."/>
            <person name="Valade R."/>
        </authorList>
    </citation>
    <scope>NUCLEOTIDE SEQUENCE</scope>
    <source>
        <strain evidence="3">SE15195</strain>
    </source>
</reference>
<dbReference type="Proteomes" id="UP001056384">
    <property type="component" value="Chromosome 14"/>
</dbReference>
<name>A0A9Q9EQC5_9PEZI</name>
<gene>
    <name evidence="3" type="ORF">Slin15195_G129900</name>
</gene>
<organism evidence="3 4">
    <name type="scientific">Septoria linicola</name>
    <dbReference type="NCBI Taxonomy" id="215465"/>
    <lineage>
        <taxon>Eukaryota</taxon>
        <taxon>Fungi</taxon>
        <taxon>Dikarya</taxon>
        <taxon>Ascomycota</taxon>
        <taxon>Pezizomycotina</taxon>
        <taxon>Dothideomycetes</taxon>
        <taxon>Dothideomycetidae</taxon>
        <taxon>Mycosphaerellales</taxon>
        <taxon>Mycosphaerellaceae</taxon>
        <taxon>Septoria</taxon>
    </lineage>
</organism>
<evidence type="ECO:0000256" key="2">
    <source>
        <dbReference type="SAM" id="MobiDB-lite"/>
    </source>
</evidence>
<feature type="region of interest" description="Disordered" evidence="2">
    <location>
        <begin position="204"/>
        <end position="348"/>
    </location>
</feature>
<evidence type="ECO:0000313" key="4">
    <source>
        <dbReference type="Proteomes" id="UP001056384"/>
    </source>
</evidence>
<feature type="region of interest" description="Disordered" evidence="2">
    <location>
        <begin position="1"/>
        <end position="33"/>
    </location>
</feature>
<evidence type="ECO:0000256" key="1">
    <source>
        <dbReference type="SAM" id="Coils"/>
    </source>
</evidence>
<keyword evidence="4" id="KW-1185">Reference proteome</keyword>
<feature type="compositionally biased region" description="Low complexity" evidence="2">
    <location>
        <begin position="384"/>
        <end position="401"/>
    </location>
</feature>
<evidence type="ECO:0000313" key="3">
    <source>
        <dbReference type="EMBL" id="USW59671.1"/>
    </source>
</evidence>
<accession>A0A9Q9EQC5</accession>
<proteinExistence type="predicted"/>
<feature type="coiled-coil region" evidence="1">
    <location>
        <begin position="769"/>
        <end position="796"/>
    </location>
</feature>
<protein>
    <submittedName>
        <fullName evidence="3">Uncharacterized protein</fullName>
    </submittedName>
</protein>
<feature type="compositionally biased region" description="Basic and acidic residues" evidence="2">
    <location>
        <begin position="310"/>
        <end position="333"/>
    </location>
</feature>
<sequence length="834" mass="92383">MARTAKGSRYRSAAPPTPTPSTPTPSAAAGSEPQITPQSIVQSFLQTKAQTFDLLHKYWWQRFTDTWTRSPELSPWRIHARICDDFDNFNDAELRDALADTCIASIAPQNRHTARNLSRSSFWAWDLFSVCAIFGEPNCKRCFLESVVGLSHVYTSREDALRAMLIARHERLAEGRPTKKSGQWRQQDVNAAYAVGAKTMAKQTAREQTVGVEGAVRSRTSAGQQAAEKTVVEDGTAPDEAAEDETAEDETAEDETAEDETAEDEIAEDETAEDEIAEDETAEDETAEDEAVETDDDDCTDSSQNSAHDPPAEDSIREDSDFLERDRTRESQHGRCGPRPLSDNTLVHSEDDDDLTARFDVNQEEDTVLAWDIDDVVEKDGSDDSSSSSSSRGAVPASSISSDAPEIYLSELDSITFNVPPTHSKQRPNHNKLFRIPSQFNATNAACAANDMKRGASPTMTGDQARTALLDFQKLARARRRHEPTPDVDSTMLEEWLRLFPDTTVLTAPLSPCLITKPTRYCILFNGDRSTDAQTRLLAVALLRIEHDGIFLEHTQAEDHLHPPSPEQIVEEVVNANMTVKLASEEATTISEENLHVAASNTPTSLAGLIAMASFYCGGRTPHILLDQDIYAPFWFAALRAIVHEQKHDSLQAFRLPSALSFCQTASSRFVPAQGSRRQTDHLVGIGLECARLRYIIAELREEIVVAEGLQRAAKVVTWVLGRLLRAGPSGSECTTTAELQADLEVKRRTLEFHESLIAQSLTSRVATEQMHRLEIQQLKKQIATLEEKVQRGTDRVERINACHAALSELTGHLAVHSFDYRQEMEATASLIEG</sequence>